<gene>
    <name evidence="1" type="ORF">VP01_1919g4</name>
</gene>
<evidence type="ECO:0000313" key="1">
    <source>
        <dbReference type="EMBL" id="KNZ58508.1"/>
    </source>
</evidence>
<proteinExistence type="predicted"/>
<keyword evidence="2" id="KW-1185">Reference proteome</keyword>
<evidence type="ECO:0000313" key="2">
    <source>
        <dbReference type="Proteomes" id="UP000037035"/>
    </source>
</evidence>
<dbReference type="Proteomes" id="UP000037035">
    <property type="component" value="Unassembled WGS sequence"/>
</dbReference>
<accession>A0A0L6VCN4</accession>
<dbReference type="OrthoDB" id="2497579at2759"/>
<dbReference type="EMBL" id="LAVV01006747">
    <property type="protein sequence ID" value="KNZ58508.1"/>
    <property type="molecule type" value="Genomic_DNA"/>
</dbReference>
<protein>
    <submittedName>
        <fullName evidence="1">Uncharacterized protein</fullName>
    </submittedName>
</protein>
<dbReference type="STRING" id="27349.A0A0L6VCN4"/>
<sequence length="173" mass="19213">MKGRVEISTLTLAHFPSSASSVAWVALTGHDPQKNVWEGQLHQPDWPLPISFPCLPWQCAVCKNTHSQDTALALWRIRVLLAMSLDGMVAVMAQTGSILQVDMESFLEFVLTSLFISPFEFGANAMTQLPIMGEFPGPNSVLVMDTEQVHHGGWINKLHKVTNVMLVFLPTWT</sequence>
<organism evidence="1 2">
    <name type="scientific">Puccinia sorghi</name>
    <dbReference type="NCBI Taxonomy" id="27349"/>
    <lineage>
        <taxon>Eukaryota</taxon>
        <taxon>Fungi</taxon>
        <taxon>Dikarya</taxon>
        <taxon>Basidiomycota</taxon>
        <taxon>Pucciniomycotina</taxon>
        <taxon>Pucciniomycetes</taxon>
        <taxon>Pucciniales</taxon>
        <taxon>Pucciniaceae</taxon>
        <taxon>Puccinia</taxon>
    </lineage>
</organism>
<name>A0A0L6VCN4_9BASI</name>
<reference evidence="1 2" key="1">
    <citation type="submission" date="2015-08" db="EMBL/GenBank/DDBJ databases">
        <title>Next Generation Sequencing and Analysis of the Genome of Puccinia sorghi L Schw, the Causal Agent of Maize Common Rust.</title>
        <authorList>
            <person name="Rochi L."/>
            <person name="Burguener G."/>
            <person name="Darino M."/>
            <person name="Turjanski A."/>
            <person name="Kreff E."/>
            <person name="Dieguez M.J."/>
            <person name="Sacco F."/>
        </authorList>
    </citation>
    <scope>NUCLEOTIDE SEQUENCE [LARGE SCALE GENOMIC DNA]</scope>
    <source>
        <strain evidence="1 2">RO10H11247</strain>
    </source>
</reference>
<dbReference type="AlphaFoldDB" id="A0A0L6VCN4"/>
<comment type="caution">
    <text evidence="1">The sequence shown here is derived from an EMBL/GenBank/DDBJ whole genome shotgun (WGS) entry which is preliminary data.</text>
</comment>
<dbReference type="VEuPathDB" id="FungiDB:VP01_1919g4"/>